<keyword evidence="5" id="KW-1185">Reference proteome</keyword>
<dbReference type="STRING" id="431595.K3WEF1"/>
<dbReference type="HOGENOM" id="CLU_275642_0_0_1"/>
<dbReference type="PANTHER" id="PTHR23159:SF60">
    <property type="entry name" value="SPINDLE ASSEMBLY ABNORMAL PROTEIN 4"/>
    <property type="match status" value="1"/>
</dbReference>
<feature type="compositionally biased region" description="Polar residues" evidence="2">
    <location>
        <begin position="757"/>
        <end position="769"/>
    </location>
</feature>
<feature type="compositionally biased region" description="Polar residues" evidence="2">
    <location>
        <begin position="236"/>
        <end position="248"/>
    </location>
</feature>
<keyword evidence="1" id="KW-0175">Coiled coil</keyword>
<feature type="compositionally biased region" description="Low complexity" evidence="2">
    <location>
        <begin position="741"/>
        <end position="756"/>
    </location>
</feature>
<dbReference type="EnsemblProtists" id="PYU1_T003342">
    <property type="protein sequence ID" value="PYU1_T003342"/>
    <property type="gene ID" value="PYU1_G003332"/>
</dbReference>
<dbReference type="GO" id="GO:0042802">
    <property type="term" value="F:identical protein binding"/>
    <property type="evidence" value="ECO:0007669"/>
    <property type="project" value="InterPro"/>
</dbReference>
<proteinExistence type="predicted"/>
<name>K3WEF1_GLOUD</name>
<reference evidence="5" key="2">
    <citation type="submission" date="2010-04" db="EMBL/GenBank/DDBJ databases">
        <authorList>
            <person name="Buell R."/>
            <person name="Hamilton J."/>
            <person name="Hostetler J."/>
        </authorList>
    </citation>
    <scope>NUCLEOTIDE SEQUENCE [LARGE SCALE GENOMIC DNA]</scope>
    <source>
        <strain evidence="5">DAOM:BR144</strain>
    </source>
</reference>
<feature type="compositionally biased region" description="Low complexity" evidence="2">
    <location>
        <begin position="16"/>
        <end position="34"/>
    </location>
</feature>
<evidence type="ECO:0000256" key="2">
    <source>
        <dbReference type="SAM" id="MobiDB-lite"/>
    </source>
</evidence>
<dbReference type="InterPro" id="IPR025913">
    <property type="entry name" value="Cep57_CLD"/>
</dbReference>
<dbReference type="Pfam" id="PF14073">
    <property type="entry name" value="Cep57_CLD"/>
    <property type="match status" value="1"/>
</dbReference>
<feature type="region of interest" description="Disordered" evidence="2">
    <location>
        <begin position="719"/>
        <end position="808"/>
    </location>
</feature>
<dbReference type="PANTHER" id="PTHR23159">
    <property type="entry name" value="CENTROSOMAL PROTEIN 2"/>
    <property type="match status" value="1"/>
</dbReference>
<evidence type="ECO:0000313" key="4">
    <source>
        <dbReference type="EnsemblProtists" id="PYU1_T003342"/>
    </source>
</evidence>
<dbReference type="eggNOG" id="ENOG502S02C">
    <property type="taxonomic scope" value="Eukaryota"/>
</dbReference>
<sequence length="959" mass="104842">MSSSSEYEFQDDARLASNDDVSSSSAYASDASSGDRSDGEDEEDAVFISTRSEMVISPRKKLHSSAWRQIEKRLRRHHSAAERAGVAAVVQQRMRTSSSSPRRRRRSATSATKHRDEDGGEIHARAAMDASEDEDKEEDRASREEDREHQKNGIAGNGVSHVQSRAQTRAQRKQCDVNDVEYSDDGSSSGGEDVHESTWGHASKPRPTPISTTQKAKPTALTPPAAPAYPNKVSRDNTSNKSDSSPTRGNAAEVAVTVTRRSSSSSASSTSPRTKHKPTSFLSDDTQNGAMDDDRTLLSAVAPALLPSPKEEMEELKQTLKKLASQDAAEPLKALPLPMDPTASPYEYLRVAHKMTATSDQARLGEFVSRPFHGKLDGMLANGNGKGKNATRHASFDPAALHAQLRGKERDARTASRSKSMMSHNVPNSSIRDDNSNNTTSLHKKLFANNPPFPPSSSSLKNAALHGAANSSLLGMGSAAGGGAVSSNAQGSRAVLSALKALQDKIRRLEEERETLLQQLSDVKVNARKREAEFASSEKKSTYELGQTKESARAAYDVLRCEKEELNVQLVKSDERKRALETEITHFQSLLTSYSTKADDLQTQLEISESQRTRLQTELDHVKASYKSEVQDLKRELQSLQQQHEDSQEQIQRLDAQFQRESSNHAETRQTVTAMSHVNEKLVAKIPFLLGTSSSPSFSILGNVQDAIRQCDTTYVTPNTLPIEIPTSRPKAKAQKKSRTPKSAATARTTRTRSASILGTSDNPTTTLLSERVRGNQASGPDEMPPGGTSRKRSKPGAIQVPPPPPPPPVSAYINPMQTQILDDLAVALDCAEREFATLNTRYKDTVVQLESTRSGTNGDGNSNRSAAQLSSALGPLLDDLEAKGKQVNLLKQVLQQASNSSINPLRRIVHSPEAIRRKTASLRLLNEYRQLEREAKSPRASTGAPCYDHHQRSTSFFH</sequence>
<dbReference type="Proteomes" id="UP000019132">
    <property type="component" value="Unassembled WGS sequence"/>
</dbReference>
<organism evidence="4 5">
    <name type="scientific">Globisporangium ultimum (strain ATCC 200006 / CBS 805.95 / DAOM BR144)</name>
    <name type="common">Pythium ultimum</name>
    <dbReference type="NCBI Taxonomy" id="431595"/>
    <lineage>
        <taxon>Eukaryota</taxon>
        <taxon>Sar</taxon>
        <taxon>Stramenopiles</taxon>
        <taxon>Oomycota</taxon>
        <taxon>Peronosporomycetes</taxon>
        <taxon>Pythiales</taxon>
        <taxon>Pythiaceae</taxon>
        <taxon>Globisporangium</taxon>
    </lineage>
</organism>
<feature type="compositionally biased region" description="Low complexity" evidence="2">
    <location>
        <begin position="254"/>
        <end position="271"/>
    </location>
</feature>
<feature type="region of interest" description="Disordered" evidence="2">
    <location>
        <begin position="401"/>
        <end position="461"/>
    </location>
</feature>
<feature type="compositionally biased region" description="Basic and acidic residues" evidence="2">
    <location>
        <begin position="113"/>
        <end position="126"/>
    </location>
</feature>
<dbReference type="AlphaFoldDB" id="K3WEF1"/>
<feature type="region of interest" description="Disordered" evidence="2">
    <location>
        <begin position="1"/>
        <end position="295"/>
    </location>
</feature>
<feature type="compositionally biased region" description="Polar residues" evidence="2">
    <location>
        <begin position="160"/>
        <end position="169"/>
    </location>
</feature>
<protein>
    <recommendedName>
        <fullName evidence="3">Cep57 centrosome localisation domain-containing protein</fullName>
    </recommendedName>
</protein>
<dbReference type="GO" id="GO:0043015">
    <property type="term" value="F:gamma-tubulin binding"/>
    <property type="evidence" value="ECO:0007669"/>
    <property type="project" value="InterPro"/>
</dbReference>
<feature type="compositionally biased region" description="Low complexity" evidence="2">
    <location>
        <begin position="212"/>
        <end position="223"/>
    </location>
</feature>
<dbReference type="InParanoid" id="K3WEF1"/>
<reference evidence="4" key="3">
    <citation type="submission" date="2015-02" db="UniProtKB">
        <authorList>
            <consortium name="EnsemblProtists"/>
        </authorList>
    </citation>
    <scope>IDENTIFICATION</scope>
    <source>
        <strain evidence="4">DAOM BR144</strain>
    </source>
</reference>
<accession>K3WEF1</accession>
<feature type="compositionally biased region" description="Polar residues" evidence="2">
    <location>
        <begin position="415"/>
        <end position="441"/>
    </location>
</feature>
<feature type="compositionally biased region" description="Polar residues" evidence="2">
    <location>
        <begin position="280"/>
        <end position="289"/>
    </location>
</feature>
<evidence type="ECO:0000256" key="1">
    <source>
        <dbReference type="SAM" id="Coils"/>
    </source>
</evidence>
<dbReference type="VEuPathDB" id="FungiDB:PYU1_G003332"/>
<dbReference type="EMBL" id="GL376603">
    <property type="status" value="NOT_ANNOTATED_CDS"/>
    <property type="molecule type" value="Genomic_DNA"/>
</dbReference>
<feature type="compositionally biased region" description="Basic residues" evidence="2">
    <location>
        <begin position="730"/>
        <end position="740"/>
    </location>
</feature>
<feature type="region of interest" description="Disordered" evidence="2">
    <location>
        <begin position="933"/>
        <end position="959"/>
    </location>
</feature>
<dbReference type="Gene3D" id="1.10.287.1490">
    <property type="match status" value="1"/>
</dbReference>
<reference evidence="5" key="1">
    <citation type="journal article" date="2010" name="Genome Biol.">
        <title>Genome sequence of the necrotrophic plant pathogen Pythium ultimum reveals original pathogenicity mechanisms and effector repertoire.</title>
        <authorList>
            <person name="Levesque C.A."/>
            <person name="Brouwer H."/>
            <person name="Cano L."/>
            <person name="Hamilton J.P."/>
            <person name="Holt C."/>
            <person name="Huitema E."/>
            <person name="Raffaele S."/>
            <person name="Robideau G.P."/>
            <person name="Thines M."/>
            <person name="Win J."/>
            <person name="Zerillo M.M."/>
            <person name="Beakes G.W."/>
            <person name="Boore J.L."/>
            <person name="Busam D."/>
            <person name="Dumas B."/>
            <person name="Ferriera S."/>
            <person name="Fuerstenberg S.I."/>
            <person name="Gachon C.M."/>
            <person name="Gaulin E."/>
            <person name="Govers F."/>
            <person name="Grenville-Briggs L."/>
            <person name="Horner N."/>
            <person name="Hostetler J."/>
            <person name="Jiang R.H."/>
            <person name="Johnson J."/>
            <person name="Krajaejun T."/>
            <person name="Lin H."/>
            <person name="Meijer H.J."/>
            <person name="Moore B."/>
            <person name="Morris P."/>
            <person name="Phuntmart V."/>
            <person name="Puiu D."/>
            <person name="Shetty J."/>
            <person name="Stajich J.E."/>
            <person name="Tripathy S."/>
            <person name="Wawra S."/>
            <person name="van West P."/>
            <person name="Whitty B.R."/>
            <person name="Coutinho P.M."/>
            <person name="Henrissat B."/>
            <person name="Martin F."/>
            <person name="Thomas P.D."/>
            <person name="Tyler B.M."/>
            <person name="De Vries R.P."/>
            <person name="Kamoun S."/>
            <person name="Yandell M."/>
            <person name="Tisserat N."/>
            <person name="Buell C.R."/>
        </authorList>
    </citation>
    <scope>NUCLEOTIDE SEQUENCE</scope>
    <source>
        <strain evidence="5">DAOM:BR144</strain>
    </source>
</reference>
<evidence type="ECO:0000313" key="5">
    <source>
        <dbReference type="Proteomes" id="UP000019132"/>
    </source>
</evidence>
<feature type="domain" description="Cep57 centrosome localisation" evidence="3">
    <location>
        <begin position="494"/>
        <end position="665"/>
    </location>
</feature>
<feature type="compositionally biased region" description="Basic and acidic residues" evidence="2">
    <location>
        <begin position="138"/>
        <end position="151"/>
    </location>
</feature>
<feature type="coiled-coil region" evidence="1">
    <location>
        <begin position="492"/>
        <end position="664"/>
    </location>
</feature>
<evidence type="ECO:0000259" key="3">
    <source>
        <dbReference type="Pfam" id="PF14073"/>
    </source>
</evidence>